<organism evidence="2 3">
    <name type="scientific">Kryptobacter tengchongensis</name>
    <dbReference type="NCBI Taxonomy" id="1643429"/>
    <lineage>
        <taxon>Bacteria</taxon>
        <taxon>Pseudomonadati</taxon>
        <taxon>Candidatus Kryptoniota</taxon>
        <taxon>Candidatus Kryptobacter</taxon>
    </lineage>
</organism>
<sequence length="91" mass="10972">MIFENPRITGVMVNYYFHCKRQLWLFANHIEMEHNSELVLLGKILSASFYRDKDKELQIDNVIAIDWFEFEDGIIHEVKNQIRLVRDIFGR</sequence>
<dbReference type="Proteomes" id="UP000243105">
    <property type="component" value="Unassembled WGS sequence"/>
</dbReference>
<name>A0A916LK99_KRYT1</name>
<gene>
    <name evidence="2" type="ORF">JGI25_01297</name>
</gene>
<dbReference type="AlphaFoldDB" id="A0A916LK99"/>
<proteinExistence type="predicted"/>
<protein>
    <recommendedName>
        <fullName evidence="1">DUF83 domain-containing protein</fullName>
    </recommendedName>
</protein>
<evidence type="ECO:0000313" key="2">
    <source>
        <dbReference type="EMBL" id="CUT03834.1"/>
    </source>
</evidence>
<reference evidence="2 3" key="1">
    <citation type="submission" date="2015-11" db="EMBL/GenBank/DDBJ databases">
        <authorList>
            <person name="Varghese N."/>
        </authorList>
    </citation>
    <scope>NUCLEOTIDE SEQUENCE [LARGE SCALE GENOMIC DNA]</scope>
    <source>
        <strain evidence="2 3">JGI-25</strain>
    </source>
</reference>
<dbReference type="PANTHER" id="PTHR37168:SF1">
    <property type="entry name" value="CRISPR-ASSOCIATED EXONUCLEASE CAS4"/>
    <property type="match status" value="1"/>
</dbReference>
<evidence type="ECO:0000313" key="3">
    <source>
        <dbReference type="Proteomes" id="UP000243105"/>
    </source>
</evidence>
<dbReference type="Pfam" id="PF01930">
    <property type="entry name" value="Cas_Cas4"/>
    <property type="match status" value="1"/>
</dbReference>
<dbReference type="PANTHER" id="PTHR37168">
    <property type="entry name" value="CRISPR-ASSOCIATED EXONUCLEASE CAS4"/>
    <property type="match status" value="1"/>
</dbReference>
<comment type="caution">
    <text evidence="2">The sequence shown here is derived from an EMBL/GenBank/DDBJ whole genome shotgun (WGS) entry which is preliminary data.</text>
</comment>
<accession>A0A916LK99</accession>
<evidence type="ECO:0000259" key="1">
    <source>
        <dbReference type="Pfam" id="PF01930"/>
    </source>
</evidence>
<dbReference type="InterPro" id="IPR022765">
    <property type="entry name" value="Dna2/Cas4_DUF83"/>
</dbReference>
<dbReference type="EMBL" id="CZVV01000100">
    <property type="protein sequence ID" value="CUT03834.1"/>
    <property type="molecule type" value="Genomic_DNA"/>
</dbReference>
<feature type="domain" description="DUF83" evidence="1">
    <location>
        <begin position="9"/>
        <end position="80"/>
    </location>
</feature>